<evidence type="ECO:0000313" key="2">
    <source>
        <dbReference type="EMBL" id="GAQ83623.1"/>
    </source>
</evidence>
<evidence type="ECO:0000259" key="1">
    <source>
        <dbReference type="Pfam" id="PF01814"/>
    </source>
</evidence>
<feature type="domain" description="Hemerythrin-like" evidence="1">
    <location>
        <begin position="29"/>
        <end position="166"/>
    </location>
</feature>
<evidence type="ECO:0000313" key="3">
    <source>
        <dbReference type="Proteomes" id="UP000054558"/>
    </source>
</evidence>
<dbReference type="CDD" id="cd12108">
    <property type="entry name" value="Hr-like"/>
    <property type="match status" value="1"/>
</dbReference>
<dbReference type="AlphaFoldDB" id="A0A1Y1HZL1"/>
<sequence length="273" mass="31808">MAPPKDVPAFFGPTSIVIPVVTHWSDASLLTPHEPIRNDLARMERLLQVPFFDGTQAWKVKAFFKWYNDWFYPNVHHHHDIEETIFFPAVKARCDVIPERMAADHEELIRMLDEIRAMELRFKPLKRGAPEPSLSERRLVAEELRQKVAHLATELREHIAEEERFFTPVIKEKFTKEEHHQLVDQIIKAAGLSGNAKMGPWVVHSMYKWAGKDYVEKEFRAGIPAPIKFLFDHFWYPKYLKKAVRGLDVLELEADPKTSAGKSLRRIHSIRAN</sequence>
<dbReference type="EMBL" id="DF237104">
    <property type="protein sequence ID" value="GAQ83623.1"/>
    <property type="molecule type" value="Genomic_DNA"/>
</dbReference>
<keyword evidence="3" id="KW-1185">Reference proteome</keyword>
<dbReference type="InterPro" id="IPR012312">
    <property type="entry name" value="Hemerythrin-like"/>
</dbReference>
<dbReference type="OrthoDB" id="58416at2759"/>
<protein>
    <recommendedName>
        <fullName evidence="1">Hemerythrin-like domain-containing protein</fullName>
    </recommendedName>
</protein>
<proteinExistence type="predicted"/>
<reference evidence="2 3" key="1">
    <citation type="journal article" date="2014" name="Nat. Commun.">
        <title>Klebsormidium flaccidum genome reveals primary factors for plant terrestrial adaptation.</title>
        <authorList>
            <person name="Hori K."/>
            <person name="Maruyama F."/>
            <person name="Fujisawa T."/>
            <person name="Togashi T."/>
            <person name="Yamamoto N."/>
            <person name="Seo M."/>
            <person name="Sato S."/>
            <person name="Yamada T."/>
            <person name="Mori H."/>
            <person name="Tajima N."/>
            <person name="Moriyama T."/>
            <person name="Ikeuchi M."/>
            <person name="Watanabe M."/>
            <person name="Wada H."/>
            <person name="Kobayashi K."/>
            <person name="Saito M."/>
            <person name="Masuda T."/>
            <person name="Sasaki-Sekimoto Y."/>
            <person name="Mashiguchi K."/>
            <person name="Awai K."/>
            <person name="Shimojima M."/>
            <person name="Masuda S."/>
            <person name="Iwai M."/>
            <person name="Nobusawa T."/>
            <person name="Narise T."/>
            <person name="Kondo S."/>
            <person name="Saito H."/>
            <person name="Sato R."/>
            <person name="Murakawa M."/>
            <person name="Ihara Y."/>
            <person name="Oshima-Yamada Y."/>
            <person name="Ohtaka K."/>
            <person name="Satoh M."/>
            <person name="Sonobe K."/>
            <person name="Ishii M."/>
            <person name="Ohtani R."/>
            <person name="Kanamori-Sato M."/>
            <person name="Honoki R."/>
            <person name="Miyazaki D."/>
            <person name="Mochizuki H."/>
            <person name="Umetsu J."/>
            <person name="Higashi K."/>
            <person name="Shibata D."/>
            <person name="Kamiya Y."/>
            <person name="Sato N."/>
            <person name="Nakamura Y."/>
            <person name="Tabata S."/>
            <person name="Ida S."/>
            <person name="Kurokawa K."/>
            <person name="Ohta H."/>
        </authorList>
    </citation>
    <scope>NUCLEOTIDE SEQUENCE [LARGE SCALE GENOMIC DNA]</scope>
    <source>
        <strain evidence="2 3">NIES-2285</strain>
    </source>
</reference>
<gene>
    <name evidence="2" type="ORF">KFL_001550130</name>
</gene>
<name>A0A1Y1HZL1_KLENI</name>
<dbReference type="Proteomes" id="UP000054558">
    <property type="component" value="Unassembled WGS sequence"/>
</dbReference>
<organism evidence="2 3">
    <name type="scientific">Klebsormidium nitens</name>
    <name type="common">Green alga</name>
    <name type="synonym">Ulothrix nitens</name>
    <dbReference type="NCBI Taxonomy" id="105231"/>
    <lineage>
        <taxon>Eukaryota</taxon>
        <taxon>Viridiplantae</taxon>
        <taxon>Streptophyta</taxon>
        <taxon>Klebsormidiophyceae</taxon>
        <taxon>Klebsormidiales</taxon>
        <taxon>Klebsormidiaceae</taxon>
        <taxon>Klebsormidium</taxon>
    </lineage>
</organism>
<dbReference type="Gene3D" id="1.20.120.520">
    <property type="entry name" value="nmb1532 protein domain like"/>
    <property type="match status" value="1"/>
</dbReference>
<accession>A0A1Y1HZL1</accession>
<dbReference type="Pfam" id="PF01814">
    <property type="entry name" value="Hemerythrin"/>
    <property type="match status" value="1"/>
</dbReference>